<feature type="compositionally biased region" description="Low complexity" evidence="20">
    <location>
        <begin position="13"/>
        <end position="22"/>
    </location>
</feature>
<accession>A0ABQ5ADQ0</accession>
<reference evidence="22" key="2">
    <citation type="submission" date="2022-01" db="EMBL/GenBank/DDBJ databases">
        <authorList>
            <person name="Yamashiro T."/>
            <person name="Shiraishi A."/>
            <person name="Satake H."/>
            <person name="Nakayama K."/>
        </authorList>
    </citation>
    <scope>NUCLEOTIDE SEQUENCE</scope>
</reference>
<evidence type="ECO:0000256" key="9">
    <source>
        <dbReference type="ARBA" id="ARBA00022955"/>
    </source>
</evidence>
<dbReference type="Proteomes" id="UP001151760">
    <property type="component" value="Unassembled WGS sequence"/>
</dbReference>
<keyword evidence="11" id="KW-0560">Oxidoreductase</keyword>
<reference evidence="22" key="1">
    <citation type="journal article" date="2022" name="Int. J. Mol. Sci.">
        <title>Draft Genome of Tanacetum Coccineum: Genomic Comparison of Closely Related Tanacetum-Family Plants.</title>
        <authorList>
            <person name="Yamashiro T."/>
            <person name="Shiraishi A."/>
            <person name="Nakayama K."/>
            <person name="Satake H."/>
        </authorList>
    </citation>
    <scope>NUCLEOTIDE SEQUENCE</scope>
</reference>
<feature type="transmembrane region" description="Helical" evidence="21">
    <location>
        <begin position="290"/>
        <end position="308"/>
    </location>
</feature>
<keyword evidence="12" id="KW-0756">Sterol biosynthesis</keyword>
<sequence length="494" mass="56538">MGAANPNTMMPMQQQQQQQQQQLGSQGAFGNMQQNAQNLQANMMQNQQQNFQQHRQNNQQWYTMVHQDGSILNTFNYFKENGVDGFINIWPKPTAIAWKIIACYAVFEAALQLWLPGKRVEGPISPTGNRPVYKANGVLAYAVTLITYVGLWWFGIFNPTVVYDHLGEIYSALIFGSLVFCVFLYIKGHVAPSSTDSGSSGNIIFDFYWGMELYPRIGKNFDIKVFTNCRFGMMSWAVLAVTYCIKQYETNGKVSDSMLVNTVLMLVYITKFFWWEAGYWNTMDIAHDRAGFYICWGCLVWVPSIYTSPGMYLVNHPVNLGLQLAISILIAGILCIYINYDCDRQRQEFRRTNGKALVWGKAPSKIVASYTTTKGETKSSILLTSGWWGLARHFHYVPEIMAAFFWTVPALFDNCLPYFYFVFLTILLFDRAKRDDDRCRSKYGKYWKTYCNKVPYRIIPGLFGFVHALSTSSMTLLQVLLLRRSSGANIDSNV</sequence>
<keyword evidence="10 21" id="KW-1133">Transmembrane helix</keyword>
<dbReference type="PROSITE" id="PS01017">
    <property type="entry name" value="STEROL_REDUCT_1"/>
    <property type="match status" value="1"/>
</dbReference>
<feature type="compositionally biased region" description="Polar residues" evidence="20">
    <location>
        <begin position="1"/>
        <end position="12"/>
    </location>
</feature>
<evidence type="ECO:0000256" key="11">
    <source>
        <dbReference type="ARBA" id="ARBA00023002"/>
    </source>
</evidence>
<dbReference type="EMBL" id="BQNB010012223">
    <property type="protein sequence ID" value="GJT00801.1"/>
    <property type="molecule type" value="Genomic_DNA"/>
</dbReference>
<keyword evidence="6" id="KW-0152">Cholesterol biosynthesis</keyword>
<keyword evidence="9" id="KW-0752">Steroid biosynthesis</keyword>
<evidence type="ECO:0000256" key="14">
    <source>
        <dbReference type="ARBA" id="ARBA00023136"/>
    </source>
</evidence>
<dbReference type="PANTHER" id="PTHR21257">
    <property type="entry name" value="DELTA(14)-STEROL REDUCTASE"/>
    <property type="match status" value="1"/>
</dbReference>
<feature type="transmembrane region" description="Helical" evidence="21">
    <location>
        <begin position="225"/>
        <end position="245"/>
    </location>
</feature>
<dbReference type="PROSITE" id="PS01018">
    <property type="entry name" value="STEROL_REDUCT_2"/>
    <property type="match status" value="1"/>
</dbReference>
<evidence type="ECO:0000256" key="8">
    <source>
        <dbReference type="ARBA" id="ARBA00022857"/>
    </source>
</evidence>
<dbReference type="PANTHER" id="PTHR21257:SF38">
    <property type="entry name" value="7-DEHYDROCHOLESTEROL REDUCTASE"/>
    <property type="match status" value="1"/>
</dbReference>
<evidence type="ECO:0000256" key="17">
    <source>
        <dbReference type="ARBA" id="ARBA00038851"/>
    </source>
</evidence>
<evidence type="ECO:0000256" key="6">
    <source>
        <dbReference type="ARBA" id="ARBA00022778"/>
    </source>
</evidence>
<evidence type="ECO:0000256" key="10">
    <source>
        <dbReference type="ARBA" id="ARBA00022989"/>
    </source>
</evidence>
<evidence type="ECO:0000256" key="4">
    <source>
        <dbReference type="ARBA" id="ARBA00022548"/>
    </source>
</evidence>
<feature type="transmembrane region" description="Helical" evidence="21">
    <location>
        <begin position="169"/>
        <end position="186"/>
    </location>
</feature>
<dbReference type="Pfam" id="PF01222">
    <property type="entry name" value="ERG4_ERG24"/>
    <property type="match status" value="1"/>
</dbReference>
<proteinExistence type="inferred from homology"/>
<comment type="subcellular location">
    <subcellularLocation>
        <location evidence="1">Endoplasmic reticulum membrane</location>
        <topology evidence="1">Multi-pass membrane protein</topology>
    </subcellularLocation>
</comment>
<keyword evidence="14 21" id="KW-0472">Membrane</keyword>
<keyword evidence="15" id="KW-1207">Sterol metabolism</keyword>
<name>A0ABQ5ADQ0_9ASTR</name>
<protein>
    <recommendedName>
        <fullName evidence="18">7-dehydrocholesterol reductase</fullName>
        <ecNumber evidence="17">1.3.1.21</ecNumber>
    </recommendedName>
    <alternativeName>
        <fullName evidence="19">Sterol Delta(7)-reductase</fullName>
    </alternativeName>
</protein>
<feature type="transmembrane region" description="Helical" evidence="21">
    <location>
        <begin position="454"/>
        <end position="477"/>
    </location>
</feature>
<feature type="region of interest" description="Disordered" evidence="20">
    <location>
        <begin position="1"/>
        <end position="27"/>
    </location>
</feature>
<dbReference type="EC" id="1.3.1.21" evidence="17"/>
<evidence type="ECO:0000256" key="1">
    <source>
        <dbReference type="ARBA" id="ARBA00004477"/>
    </source>
</evidence>
<keyword evidence="16" id="KW-0753">Steroid metabolism</keyword>
<dbReference type="InterPro" id="IPR001171">
    <property type="entry name" value="ERG24_DHCR-like"/>
</dbReference>
<organism evidence="22 23">
    <name type="scientific">Tanacetum coccineum</name>
    <dbReference type="NCBI Taxonomy" id="301880"/>
    <lineage>
        <taxon>Eukaryota</taxon>
        <taxon>Viridiplantae</taxon>
        <taxon>Streptophyta</taxon>
        <taxon>Embryophyta</taxon>
        <taxon>Tracheophyta</taxon>
        <taxon>Spermatophyta</taxon>
        <taxon>Magnoliopsida</taxon>
        <taxon>eudicotyledons</taxon>
        <taxon>Gunneridae</taxon>
        <taxon>Pentapetalae</taxon>
        <taxon>asterids</taxon>
        <taxon>campanulids</taxon>
        <taxon>Asterales</taxon>
        <taxon>Asteraceae</taxon>
        <taxon>Asteroideae</taxon>
        <taxon>Anthemideae</taxon>
        <taxon>Anthemidinae</taxon>
        <taxon>Tanacetum</taxon>
    </lineage>
</organism>
<dbReference type="InterPro" id="IPR018083">
    <property type="entry name" value="Sterol_reductase_CS"/>
</dbReference>
<feature type="transmembrane region" description="Helical" evidence="21">
    <location>
        <begin position="320"/>
        <end position="340"/>
    </location>
</feature>
<evidence type="ECO:0000256" key="13">
    <source>
        <dbReference type="ARBA" id="ARBA00023098"/>
    </source>
</evidence>
<comment type="caution">
    <text evidence="22">The sequence shown here is derived from an EMBL/GenBank/DDBJ whole genome shotgun (WGS) entry which is preliminary data.</text>
</comment>
<feature type="transmembrane region" description="Helical" evidence="21">
    <location>
        <begin position="138"/>
        <end position="157"/>
    </location>
</feature>
<evidence type="ECO:0000256" key="12">
    <source>
        <dbReference type="ARBA" id="ARBA00023011"/>
    </source>
</evidence>
<evidence type="ECO:0000313" key="23">
    <source>
        <dbReference type="Proteomes" id="UP001151760"/>
    </source>
</evidence>
<evidence type="ECO:0000256" key="21">
    <source>
        <dbReference type="SAM" id="Phobius"/>
    </source>
</evidence>
<evidence type="ECO:0000313" key="22">
    <source>
        <dbReference type="EMBL" id="GJT00801.1"/>
    </source>
</evidence>
<evidence type="ECO:0000256" key="2">
    <source>
        <dbReference type="ARBA" id="ARBA00005402"/>
    </source>
</evidence>
<keyword evidence="8" id="KW-0521">NADP</keyword>
<gene>
    <name evidence="22" type="ORF">Tco_0821970</name>
</gene>
<dbReference type="Gene3D" id="1.20.120.1630">
    <property type="match status" value="1"/>
</dbReference>
<evidence type="ECO:0000256" key="5">
    <source>
        <dbReference type="ARBA" id="ARBA00022692"/>
    </source>
</evidence>
<keyword evidence="3" id="KW-0444">Lipid biosynthesis</keyword>
<evidence type="ECO:0000256" key="3">
    <source>
        <dbReference type="ARBA" id="ARBA00022516"/>
    </source>
</evidence>
<evidence type="ECO:0000256" key="18">
    <source>
        <dbReference type="ARBA" id="ARBA00039984"/>
    </source>
</evidence>
<comment type="similarity">
    <text evidence="2">Belongs to the ERG4/ERG24 family.</text>
</comment>
<feature type="transmembrane region" description="Helical" evidence="21">
    <location>
        <begin position="257"/>
        <end position="278"/>
    </location>
</feature>
<evidence type="ECO:0000256" key="20">
    <source>
        <dbReference type="SAM" id="MobiDB-lite"/>
    </source>
</evidence>
<evidence type="ECO:0000256" key="16">
    <source>
        <dbReference type="ARBA" id="ARBA00023221"/>
    </source>
</evidence>
<keyword evidence="7" id="KW-0256">Endoplasmic reticulum</keyword>
<evidence type="ECO:0000256" key="15">
    <source>
        <dbReference type="ARBA" id="ARBA00023166"/>
    </source>
</evidence>
<keyword evidence="5 21" id="KW-0812">Transmembrane</keyword>
<keyword evidence="4" id="KW-0153">Cholesterol metabolism</keyword>
<evidence type="ECO:0000256" key="19">
    <source>
        <dbReference type="ARBA" id="ARBA00042688"/>
    </source>
</evidence>
<keyword evidence="13" id="KW-0443">Lipid metabolism</keyword>
<evidence type="ECO:0000256" key="7">
    <source>
        <dbReference type="ARBA" id="ARBA00022824"/>
    </source>
</evidence>
<keyword evidence="23" id="KW-1185">Reference proteome</keyword>